<dbReference type="EMBL" id="VFSU01000011">
    <property type="protein sequence ID" value="TPE64019.1"/>
    <property type="molecule type" value="Genomic_DNA"/>
</dbReference>
<evidence type="ECO:0000313" key="4">
    <source>
        <dbReference type="Proteomes" id="UP000319897"/>
    </source>
</evidence>
<accession>A0A501XU80</accession>
<evidence type="ECO:0000256" key="2">
    <source>
        <dbReference type="ARBA" id="ARBA00023002"/>
    </source>
</evidence>
<dbReference type="GO" id="GO:0016491">
    <property type="term" value="F:oxidoreductase activity"/>
    <property type="evidence" value="ECO:0007669"/>
    <property type="project" value="UniProtKB-KW"/>
</dbReference>
<dbReference type="OrthoDB" id="9786360at2"/>
<evidence type="ECO:0000313" key="3">
    <source>
        <dbReference type="EMBL" id="TPE64019.1"/>
    </source>
</evidence>
<dbReference type="AlphaFoldDB" id="A0A501XU80"/>
<dbReference type="InterPro" id="IPR002347">
    <property type="entry name" value="SDR_fam"/>
</dbReference>
<sequence length="262" mass="27473">MSIPAEFTTDDGTPPIALVTGAAKRVGRALGTALARRGFRLAIHCNNSRAEAEALAAELVAEGCPEPLIVSADLAEPDTPARIFAALPAPPRLLVNNASLFIEDSFGSIDLALWQRQMAVNLLAPVLLSQTFAAALPEGKGGLIVNLSDAKLSSPNPDFFSYSISKVGLAGATELSARALAPHIRVNAIAPSVTLVSGPQSRQNFEQAHVMNALGRGVDVSDLMRALLYLVETPTVTGQTLVIDGGQRFLALPRDVAYMAAP</sequence>
<gene>
    <name evidence="3" type="ORF">FJQ54_02125</name>
</gene>
<dbReference type="SUPFAM" id="SSF51735">
    <property type="entry name" value="NAD(P)-binding Rossmann-fold domains"/>
    <property type="match status" value="1"/>
</dbReference>
<dbReference type="Gene3D" id="3.40.50.720">
    <property type="entry name" value="NAD(P)-binding Rossmann-like Domain"/>
    <property type="match status" value="1"/>
</dbReference>
<keyword evidence="4" id="KW-1185">Reference proteome</keyword>
<reference evidence="3 4" key="1">
    <citation type="submission" date="2019-06" db="EMBL/GenBank/DDBJ databases">
        <authorList>
            <person name="Lee I."/>
            <person name="Jang G.I."/>
            <person name="Hwang C.Y."/>
        </authorList>
    </citation>
    <scope>NUCLEOTIDE SEQUENCE [LARGE SCALE GENOMIC DNA]</scope>
    <source>
        <strain evidence="3 4">PAMC 28131</strain>
    </source>
</reference>
<evidence type="ECO:0000256" key="1">
    <source>
        <dbReference type="ARBA" id="ARBA00006484"/>
    </source>
</evidence>
<comment type="similarity">
    <text evidence="1">Belongs to the short-chain dehydrogenases/reductases (SDR) family.</text>
</comment>
<comment type="caution">
    <text evidence="3">The sequence shown here is derived from an EMBL/GenBank/DDBJ whole genome shotgun (WGS) entry which is preliminary data.</text>
</comment>
<keyword evidence="2" id="KW-0560">Oxidoreductase</keyword>
<dbReference type="PANTHER" id="PTHR43639">
    <property type="entry name" value="OXIDOREDUCTASE, SHORT-CHAIN DEHYDROGENASE/REDUCTASE FAMILY (AFU_ORTHOLOGUE AFUA_5G02870)"/>
    <property type="match status" value="1"/>
</dbReference>
<dbReference type="PRINTS" id="PR00081">
    <property type="entry name" value="GDHRDH"/>
</dbReference>
<proteinExistence type="inferred from homology"/>
<dbReference type="Proteomes" id="UP000319897">
    <property type="component" value="Unassembled WGS sequence"/>
</dbReference>
<name>A0A501XU80_9SPHN</name>
<dbReference type="PANTHER" id="PTHR43639:SF1">
    <property type="entry name" value="SHORT-CHAIN DEHYDROGENASE_REDUCTASE FAMILY PROTEIN"/>
    <property type="match status" value="1"/>
</dbReference>
<dbReference type="Pfam" id="PF00106">
    <property type="entry name" value="adh_short"/>
    <property type="match status" value="1"/>
</dbReference>
<protein>
    <submittedName>
        <fullName evidence="3">SDR family NAD(P)-dependent oxidoreductase</fullName>
    </submittedName>
</protein>
<dbReference type="InterPro" id="IPR036291">
    <property type="entry name" value="NAD(P)-bd_dom_sf"/>
</dbReference>
<organism evidence="3 4">
    <name type="scientific">Sandaracinobacter neustonicus</name>
    <dbReference type="NCBI Taxonomy" id="1715348"/>
    <lineage>
        <taxon>Bacteria</taxon>
        <taxon>Pseudomonadati</taxon>
        <taxon>Pseudomonadota</taxon>
        <taxon>Alphaproteobacteria</taxon>
        <taxon>Sphingomonadales</taxon>
        <taxon>Sphingosinicellaceae</taxon>
        <taxon>Sandaracinobacter</taxon>
    </lineage>
</organism>